<reference evidence="2" key="1">
    <citation type="submission" date="2014-12" db="EMBL/GenBank/DDBJ databases">
        <title>Insight into the proteome of Arion vulgaris.</title>
        <authorList>
            <person name="Aradska J."/>
            <person name="Bulat T."/>
            <person name="Smidak R."/>
            <person name="Sarate P."/>
            <person name="Gangsoo J."/>
            <person name="Sialana F."/>
            <person name="Bilban M."/>
            <person name="Lubec G."/>
        </authorList>
    </citation>
    <scope>NUCLEOTIDE SEQUENCE</scope>
    <source>
        <tissue evidence="2">Skin</tissue>
    </source>
</reference>
<dbReference type="AlphaFoldDB" id="A0A0B6XUT3"/>
<name>A0A0B6XUT3_9EUPU</name>
<protein>
    <submittedName>
        <fullName evidence="2">Uncharacterized protein</fullName>
    </submittedName>
</protein>
<feature type="region of interest" description="Disordered" evidence="1">
    <location>
        <begin position="1"/>
        <end position="32"/>
    </location>
</feature>
<evidence type="ECO:0000256" key="1">
    <source>
        <dbReference type="SAM" id="MobiDB-lite"/>
    </source>
</evidence>
<accession>A0A0B6XUT3</accession>
<feature type="non-terminal residue" evidence="2">
    <location>
        <position position="81"/>
    </location>
</feature>
<proteinExistence type="predicted"/>
<organism evidence="2">
    <name type="scientific">Arion vulgaris</name>
    <dbReference type="NCBI Taxonomy" id="1028688"/>
    <lineage>
        <taxon>Eukaryota</taxon>
        <taxon>Metazoa</taxon>
        <taxon>Spiralia</taxon>
        <taxon>Lophotrochozoa</taxon>
        <taxon>Mollusca</taxon>
        <taxon>Gastropoda</taxon>
        <taxon>Heterobranchia</taxon>
        <taxon>Euthyneura</taxon>
        <taxon>Panpulmonata</taxon>
        <taxon>Eupulmonata</taxon>
        <taxon>Stylommatophora</taxon>
        <taxon>Helicina</taxon>
        <taxon>Arionoidea</taxon>
        <taxon>Arionidae</taxon>
        <taxon>Arion</taxon>
    </lineage>
</organism>
<feature type="compositionally biased region" description="Polar residues" evidence="1">
    <location>
        <begin position="1"/>
        <end position="11"/>
    </location>
</feature>
<gene>
    <name evidence="2" type="primary">ORF990</name>
</gene>
<evidence type="ECO:0000313" key="2">
    <source>
        <dbReference type="EMBL" id="CEK47276.1"/>
    </source>
</evidence>
<sequence>MPPARNHSSISPLPPIKTTKKIRPSSAAASLQTHPSFSTGLFDEVLRPPTASSRANWVQNTLGVRPHTQAGGFMPKSQWKY</sequence>
<dbReference type="EMBL" id="HACG01000411">
    <property type="protein sequence ID" value="CEK47276.1"/>
    <property type="molecule type" value="Transcribed_RNA"/>
</dbReference>